<dbReference type="EMBL" id="CAJVCH010360284">
    <property type="protein sequence ID" value="CAG7816084.1"/>
    <property type="molecule type" value="Genomic_DNA"/>
</dbReference>
<proteinExistence type="predicted"/>
<sequence>ALGQSVDCRQAERVYSS</sequence>
<comment type="caution">
    <text evidence="1">The sequence shown here is derived from an EMBL/GenBank/DDBJ whole genome shotgun (WGS) entry which is preliminary data.</text>
</comment>
<dbReference type="AlphaFoldDB" id="A0A8J2KN42"/>
<reference evidence="1" key="1">
    <citation type="submission" date="2021-06" db="EMBL/GenBank/DDBJ databases">
        <authorList>
            <person name="Hodson N. C."/>
            <person name="Mongue J. A."/>
            <person name="Jaron S. K."/>
        </authorList>
    </citation>
    <scope>NUCLEOTIDE SEQUENCE</scope>
</reference>
<gene>
    <name evidence="1" type="ORF">AFUS01_LOCUS26719</name>
</gene>
<organism evidence="1 2">
    <name type="scientific">Allacma fusca</name>
    <dbReference type="NCBI Taxonomy" id="39272"/>
    <lineage>
        <taxon>Eukaryota</taxon>
        <taxon>Metazoa</taxon>
        <taxon>Ecdysozoa</taxon>
        <taxon>Arthropoda</taxon>
        <taxon>Hexapoda</taxon>
        <taxon>Collembola</taxon>
        <taxon>Symphypleona</taxon>
        <taxon>Sminthuridae</taxon>
        <taxon>Allacma</taxon>
    </lineage>
</organism>
<evidence type="ECO:0000313" key="1">
    <source>
        <dbReference type="EMBL" id="CAG7816084.1"/>
    </source>
</evidence>
<protein>
    <submittedName>
        <fullName evidence="1">Uncharacterized protein</fullName>
    </submittedName>
</protein>
<evidence type="ECO:0000313" key="2">
    <source>
        <dbReference type="Proteomes" id="UP000708208"/>
    </source>
</evidence>
<name>A0A8J2KN42_9HEXA</name>
<dbReference type="Proteomes" id="UP000708208">
    <property type="component" value="Unassembled WGS sequence"/>
</dbReference>
<accession>A0A8J2KN42</accession>
<keyword evidence="2" id="KW-1185">Reference proteome</keyword>
<feature type="non-terminal residue" evidence="1">
    <location>
        <position position="1"/>
    </location>
</feature>